<protein>
    <submittedName>
        <fullName evidence="2">Amine oxidase</fullName>
    </submittedName>
</protein>
<dbReference type="InterPro" id="IPR050281">
    <property type="entry name" value="Flavin_monoamine_oxidase"/>
</dbReference>
<dbReference type="Proteomes" id="UP000000370">
    <property type="component" value="Chromosome"/>
</dbReference>
<dbReference type="Pfam" id="PF01593">
    <property type="entry name" value="Amino_oxidase"/>
    <property type="match status" value="1"/>
</dbReference>
<dbReference type="EMBL" id="CP000885">
    <property type="protein sequence ID" value="ABX43273.1"/>
    <property type="molecule type" value="Genomic_DNA"/>
</dbReference>
<evidence type="ECO:0000259" key="1">
    <source>
        <dbReference type="Pfam" id="PF01593"/>
    </source>
</evidence>
<dbReference type="AlphaFoldDB" id="A9KPJ9"/>
<dbReference type="HOGENOM" id="CLU_004498_8_3_9"/>
<dbReference type="SUPFAM" id="SSF51905">
    <property type="entry name" value="FAD/NAD(P)-binding domain"/>
    <property type="match status" value="1"/>
</dbReference>
<evidence type="ECO:0000313" key="2">
    <source>
        <dbReference type="EMBL" id="ABX43273.1"/>
    </source>
</evidence>
<dbReference type="Gene3D" id="3.90.660.10">
    <property type="match status" value="1"/>
</dbReference>
<dbReference type="PANTHER" id="PTHR10742">
    <property type="entry name" value="FLAVIN MONOAMINE OXIDASE"/>
    <property type="match status" value="1"/>
</dbReference>
<dbReference type="Gene3D" id="1.20.1440.240">
    <property type="match status" value="1"/>
</dbReference>
<proteinExistence type="predicted"/>
<gene>
    <name evidence="2" type="ordered locus">Cphy_2915</name>
</gene>
<dbReference type="SUPFAM" id="SSF54373">
    <property type="entry name" value="FAD-linked reductases, C-terminal domain"/>
    <property type="match status" value="1"/>
</dbReference>
<feature type="domain" description="Amine oxidase" evidence="1">
    <location>
        <begin position="69"/>
        <end position="555"/>
    </location>
</feature>
<reference evidence="3" key="1">
    <citation type="submission" date="2007-11" db="EMBL/GenBank/DDBJ databases">
        <title>Complete genome sequence of Clostridium phytofermentans ISDg.</title>
        <authorList>
            <person name="Leschine S.B."/>
            <person name="Warnick T.A."/>
            <person name="Blanchard J.L."/>
            <person name="Schnell D.J."/>
            <person name="Petit E.L."/>
            <person name="LaTouf W.G."/>
            <person name="Copeland A."/>
            <person name="Lucas S."/>
            <person name="Lapidus A."/>
            <person name="Barry K."/>
            <person name="Glavina del Rio T."/>
            <person name="Dalin E."/>
            <person name="Tice H."/>
            <person name="Pitluck S."/>
            <person name="Kiss H."/>
            <person name="Brettin T."/>
            <person name="Bruce D."/>
            <person name="Detter J.C."/>
            <person name="Han C."/>
            <person name="Kuske C."/>
            <person name="Schmutz J."/>
            <person name="Larimer F."/>
            <person name="Land M."/>
            <person name="Hauser L."/>
            <person name="Kyrpides N."/>
            <person name="Kim E.A."/>
            <person name="Richardson P."/>
        </authorList>
    </citation>
    <scope>NUCLEOTIDE SEQUENCE [LARGE SCALE GENOMIC DNA]</scope>
    <source>
        <strain evidence="3">ATCC 700394 / DSM 18823 / ISDg</strain>
    </source>
</reference>
<organism evidence="2 3">
    <name type="scientific">Lachnoclostridium phytofermentans (strain ATCC 700394 / DSM 18823 / ISDg)</name>
    <name type="common">Clostridium phytofermentans</name>
    <dbReference type="NCBI Taxonomy" id="357809"/>
    <lineage>
        <taxon>Bacteria</taxon>
        <taxon>Bacillati</taxon>
        <taxon>Bacillota</taxon>
        <taxon>Clostridia</taxon>
        <taxon>Lachnospirales</taxon>
        <taxon>Lachnospiraceae</taxon>
    </lineage>
</organism>
<dbReference type="Gene3D" id="3.50.50.60">
    <property type="entry name" value="FAD/NAD(P)-binding domain"/>
    <property type="match status" value="1"/>
</dbReference>
<evidence type="ECO:0000313" key="3">
    <source>
        <dbReference type="Proteomes" id="UP000000370"/>
    </source>
</evidence>
<dbReference type="InterPro" id="IPR036188">
    <property type="entry name" value="FAD/NAD-bd_sf"/>
</dbReference>
<accession>A9KPJ9</accession>
<keyword evidence="3" id="KW-1185">Reference proteome</keyword>
<dbReference type="InterPro" id="IPR002937">
    <property type="entry name" value="Amino_oxidase"/>
</dbReference>
<dbReference type="RefSeq" id="WP_012200924.1">
    <property type="nucleotide sequence ID" value="NC_010001.1"/>
</dbReference>
<name>A9KPJ9_LACP7</name>
<dbReference type="STRING" id="357809.Cphy_2915"/>
<dbReference type="PANTHER" id="PTHR10742:SF410">
    <property type="entry name" value="LYSINE-SPECIFIC HISTONE DEMETHYLASE 2"/>
    <property type="match status" value="1"/>
</dbReference>
<dbReference type="KEGG" id="cpy:Cphy_2915"/>
<dbReference type="GO" id="GO:0016491">
    <property type="term" value="F:oxidoreductase activity"/>
    <property type="evidence" value="ECO:0007669"/>
    <property type="project" value="InterPro"/>
</dbReference>
<dbReference type="eggNOG" id="COG1231">
    <property type="taxonomic scope" value="Bacteria"/>
</dbReference>
<sequence>MSNDIKFQQPNNPTDEERHQMIRIALEEAKHPEDFDNLIELLSPPVDITTIVSPEKCKGKSVGIVGGGLAGLSSAYELRKLGFDITIFEMQESRIGGRVYTYYFDADKQLYGELGAMRIPVIHETVWHYINLFGLNTRPFVQDNENAFIYVRNRRARNDPKGLDVMKKIYPEFPLTQMESETSWQELLNYALTTLLFSLTPEIRREILEIRENYSEQIVSIDYYNIRQVMEMRGLSEGAMELISCVAPFLGSLYYNSFFENLQETYTVDSAFRYEIIGGMVQLPLSFYNSLVSNKPNSNSEAYGNVTWNSGKMVTGIRQSDFSEQIVIDYKDVKSLETNQQIFDFVICAIPFSSLRTVDIYPMFSTSKMQAIKEVTYVSNQKTFFKCSNRFWEMGSSNERILGGGSYTDLPISSIWYPSDHAGLSESYFNENRLWEKPGVLLASYNLTQNALRVGNLDYKIRIEKIKRQVEAVHGLPIGYLDTIVEDTKSIEWDNEQGFYGGFCYFSPEQKRLFSYAMIEPEFDEKVYFAGEHTSSTHGWQQGALQSGMRAANAIAQYCDVTFP</sequence>